<feature type="compositionally biased region" description="Polar residues" evidence="1">
    <location>
        <begin position="11"/>
        <end position="21"/>
    </location>
</feature>
<feature type="non-terminal residue" evidence="2">
    <location>
        <position position="1"/>
    </location>
</feature>
<feature type="non-terminal residue" evidence="2">
    <location>
        <position position="117"/>
    </location>
</feature>
<protein>
    <submittedName>
        <fullName evidence="2">Uncharacterized protein</fullName>
    </submittedName>
</protein>
<evidence type="ECO:0000313" key="2">
    <source>
        <dbReference type="EMBL" id="KAL0164186.1"/>
    </source>
</evidence>
<gene>
    <name evidence="2" type="ORF">M9458_039939</name>
</gene>
<dbReference type="AlphaFoldDB" id="A0ABD0NSF2"/>
<name>A0ABD0NSF2_CIRMR</name>
<dbReference type="Proteomes" id="UP001529510">
    <property type="component" value="Unassembled WGS sequence"/>
</dbReference>
<reference evidence="2 3" key="1">
    <citation type="submission" date="2024-05" db="EMBL/GenBank/DDBJ databases">
        <title>Genome sequencing and assembly of Indian major carp, Cirrhinus mrigala (Hamilton, 1822).</title>
        <authorList>
            <person name="Mohindra V."/>
            <person name="Chowdhury L.M."/>
            <person name="Lal K."/>
            <person name="Jena J.K."/>
        </authorList>
    </citation>
    <scope>NUCLEOTIDE SEQUENCE [LARGE SCALE GENOMIC DNA]</scope>
    <source>
        <strain evidence="2">CM1030</strain>
        <tissue evidence="2">Blood</tissue>
    </source>
</reference>
<proteinExistence type="predicted"/>
<feature type="region of interest" description="Disordered" evidence="1">
    <location>
        <begin position="1"/>
        <end position="50"/>
    </location>
</feature>
<sequence length="117" mass="12094">PTPAHSWLEGGSSTPLSHYTPQPSPPITLSAPNSHSSPRGAPRGLSSSLDVGGLESSLLEAVEGLEALGLDVAQPPLLPLKRRGTEGSETMFPLSRSVISTSYASHNTSPTRSTPSP</sequence>
<keyword evidence="3" id="KW-1185">Reference proteome</keyword>
<evidence type="ECO:0000313" key="3">
    <source>
        <dbReference type="Proteomes" id="UP001529510"/>
    </source>
</evidence>
<organism evidence="2 3">
    <name type="scientific">Cirrhinus mrigala</name>
    <name type="common">Mrigala</name>
    <dbReference type="NCBI Taxonomy" id="683832"/>
    <lineage>
        <taxon>Eukaryota</taxon>
        <taxon>Metazoa</taxon>
        <taxon>Chordata</taxon>
        <taxon>Craniata</taxon>
        <taxon>Vertebrata</taxon>
        <taxon>Euteleostomi</taxon>
        <taxon>Actinopterygii</taxon>
        <taxon>Neopterygii</taxon>
        <taxon>Teleostei</taxon>
        <taxon>Ostariophysi</taxon>
        <taxon>Cypriniformes</taxon>
        <taxon>Cyprinidae</taxon>
        <taxon>Labeoninae</taxon>
        <taxon>Labeonini</taxon>
        <taxon>Cirrhinus</taxon>
    </lineage>
</organism>
<dbReference type="EMBL" id="JAMKFB020000020">
    <property type="protein sequence ID" value="KAL0164186.1"/>
    <property type="molecule type" value="Genomic_DNA"/>
</dbReference>
<comment type="caution">
    <text evidence="2">The sequence shown here is derived from an EMBL/GenBank/DDBJ whole genome shotgun (WGS) entry which is preliminary data.</text>
</comment>
<accession>A0ABD0NSF2</accession>
<evidence type="ECO:0000256" key="1">
    <source>
        <dbReference type="SAM" id="MobiDB-lite"/>
    </source>
</evidence>